<accession>A0A2S5GDX0</accession>
<evidence type="ECO:0000256" key="1">
    <source>
        <dbReference type="SAM" id="Phobius"/>
    </source>
</evidence>
<gene>
    <name evidence="3" type="ORF">C4B60_10070</name>
</gene>
<sequence length="342" mass="37873">MFNNVDKKLKNTLNKQEVIPLTVRQTLDETYDSIRNQKRKRKRSVNRTGLIAAAASTFLIIGFAVSNDTVMAGINKFINFGDKGIEQAAVNGFIQDSDSWATDQGINITLESHFSDANKLGLSFQMEFEDPSMLLNTADVSMDYRLKNGDGEYIDEFIPDTKPLKGDASYISGSTHQNPWLDSKTGRVQYDVVAESNEGAIPPLKNAVIEIESINVFSNTGELVKIDGTWNLSVHNKEKSNRTATFTMQNESSVIQVSNATANPTSLNVSFAVGGIYEDENTFAEMKILDDKGNEYETNGFTKKTKNNQTIISANFPITSFSDSKKLMLMIEGIGEVELVKN</sequence>
<evidence type="ECO:0000259" key="2">
    <source>
        <dbReference type="Pfam" id="PF13786"/>
    </source>
</evidence>
<proteinExistence type="predicted"/>
<dbReference type="Gene3D" id="2.60.40.1630">
    <property type="entry name" value="bacillus anthracis domain"/>
    <property type="match status" value="1"/>
</dbReference>
<keyword evidence="1" id="KW-0472">Membrane</keyword>
<dbReference type="InterPro" id="IPR025436">
    <property type="entry name" value="DUF4179"/>
</dbReference>
<reference evidence="3 4" key="1">
    <citation type="submission" date="2018-02" db="EMBL/GenBank/DDBJ databases">
        <title>Jeotgalibacillus proteolyticum sp. nov. a protease producing bacterium isolated from ocean sediments of Laizhou Bay.</title>
        <authorList>
            <person name="Li Y."/>
        </authorList>
    </citation>
    <scope>NUCLEOTIDE SEQUENCE [LARGE SCALE GENOMIC DNA]</scope>
    <source>
        <strain evidence="3 4">22-7</strain>
    </source>
</reference>
<protein>
    <recommendedName>
        <fullName evidence="2">DUF4179 domain-containing protein</fullName>
    </recommendedName>
</protein>
<comment type="caution">
    <text evidence="3">The sequence shown here is derived from an EMBL/GenBank/DDBJ whole genome shotgun (WGS) entry which is preliminary data.</text>
</comment>
<name>A0A2S5GDX0_9BACL</name>
<dbReference type="Proteomes" id="UP000239047">
    <property type="component" value="Unassembled WGS sequence"/>
</dbReference>
<keyword evidence="1" id="KW-0812">Transmembrane</keyword>
<dbReference type="EMBL" id="PREZ01000003">
    <property type="protein sequence ID" value="PPA71111.1"/>
    <property type="molecule type" value="Genomic_DNA"/>
</dbReference>
<dbReference type="Pfam" id="PF13786">
    <property type="entry name" value="DUF4179"/>
    <property type="match status" value="1"/>
</dbReference>
<feature type="domain" description="DUF4179" evidence="2">
    <location>
        <begin position="43"/>
        <end position="127"/>
    </location>
</feature>
<keyword evidence="4" id="KW-1185">Reference proteome</keyword>
<feature type="transmembrane region" description="Helical" evidence="1">
    <location>
        <begin position="45"/>
        <end position="65"/>
    </location>
</feature>
<evidence type="ECO:0000313" key="3">
    <source>
        <dbReference type="EMBL" id="PPA71111.1"/>
    </source>
</evidence>
<dbReference type="OrthoDB" id="2728072at2"/>
<dbReference type="AlphaFoldDB" id="A0A2S5GDX0"/>
<keyword evidence="1" id="KW-1133">Transmembrane helix</keyword>
<evidence type="ECO:0000313" key="4">
    <source>
        <dbReference type="Proteomes" id="UP000239047"/>
    </source>
</evidence>
<organism evidence="3 4">
    <name type="scientific">Jeotgalibacillus proteolyticus</name>
    <dbReference type="NCBI Taxonomy" id="2082395"/>
    <lineage>
        <taxon>Bacteria</taxon>
        <taxon>Bacillati</taxon>
        <taxon>Bacillota</taxon>
        <taxon>Bacilli</taxon>
        <taxon>Bacillales</taxon>
        <taxon>Caryophanaceae</taxon>
        <taxon>Jeotgalibacillus</taxon>
    </lineage>
</organism>